<dbReference type="AlphaFoldDB" id="A0A225UEF3"/>
<evidence type="ECO:0000313" key="3">
    <source>
        <dbReference type="EMBL" id="OWY91464.1"/>
    </source>
</evidence>
<accession>A0A225UEF3</accession>
<name>A0A225UEF3_9STRA</name>
<keyword evidence="4" id="KW-1185">Reference proteome</keyword>
<dbReference type="Proteomes" id="UP000198211">
    <property type="component" value="Unassembled WGS sequence"/>
</dbReference>
<proteinExistence type="predicted"/>
<dbReference type="EMBL" id="NBNE01020195">
    <property type="protein sequence ID" value="OWY91464.1"/>
    <property type="molecule type" value="Genomic_DNA"/>
</dbReference>
<evidence type="ECO:0000256" key="1">
    <source>
        <dbReference type="SAM" id="MobiDB-lite"/>
    </source>
</evidence>
<feature type="non-terminal residue" evidence="3">
    <location>
        <position position="319"/>
    </location>
</feature>
<reference evidence="4" key="1">
    <citation type="submission" date="2017-03" db="EMBL/GenBank/DDBJ databases">
        <title>Phytopthora megakarya and P. palmivora, two closely related causual agents of cacao black pod achieved similar genome size and gene model numbers by different mechanisms.</title>
        <authorList>
            <person name="Ali S."/>
            <person name="Shao J."/>
            <person name="Larry D.J."/>
            <person name="Kronmiller B."/>
            <person name="Shen D."/>
            <person name="Strem M.D."/>
            <person name="Melnick R.L."/>
            <person name="Guiltinan M.J."/>
            <person name="Tyler B.M."/>
            <person name="Meinhardt L.W."/>
            <person name="Bailey B.A."/>
        </authorList>
    </citation>
    <scope>NUCLEOTIDE SEQUENCE [LARGE SCALE GENOMIC DNA]</scope>
    <source>
        <strain evidence="4">zdho120</strain>
    </source>
</reference>
<dbReference type="Pfam" id="PF24626">
    <property type="entry name" value="SH3_Tf2-1"/>
    <property type="match status" value="1"/>
</dbReference>
<organism evidence="3 4">
    <name type="scientific">Phytophthora megakarya</name>
    <dbReference type="NCBI Taxonomy" id="4795"/>
    <lineage>
        <taxon>Eukaryota</taxon>
        <taxon>Sar</taxon>
        <taxon>Stramenopiles</taxon>
        <taxon>Oomycota</taxon>
        <taxon>Peronosporomycetes</taxon>
        <taxon>Peronosporales</taxon>
        <taxon>Peronosporaceae</taxon>
        <taxon>Phytophthora</taxon>
    </lineage>
</organism>
<dbReference type="STRING" id="4795.A0A225UEF3"/>
<feature type="region of interest" description="Disordered" evidence="1">
    <location>
        <begin position="129"/>
        <end position="149"/>
    </location>
</feature>
<comment type="caution">
    <text evidence="3">The sequence shown here is derived from an EMBL/GenBank/DDBJ whole genome shotgun (WGS) entry which is preliminary data.</text>
</comment>
<dbReference type="PANTHER" id="PTHR46148:SF52">
    <property type="entry name" value="OS04G0603800 PROTEIN"/>
    <property type="match status" value="1"/>
</dbReference>
<feature type="compositionally biased region" description="Low complexity" evidence="1">
    <location>
        <begin position="41"/>
        <end position="51"/>
    </location>
</feature>
<feature type="region of interest" description="Disordered" evidence="1">
    <location>
        <begin position="36"/>
        <end position="85"/>
    </location>
</feature>
<evidence type="ECO:0000313" key="4">
    <source>
        <dbReference type="Proteomes" id="UP000198211"/>
    </source>
</evidence>
<protein>
    <submittedName>
        <fullName evidence="3">Polyprotein</fullName>
    </submittedName>
</protein>
<dbReference type="OrthoDB" id="116372at2759"/>
<gene>
    <name evidence="3" type="ORF">PHMEG_00039948</name>
</gene>
<sequence length="319" mass="34106">MSFEVTRELELVPATRGVRGQPRGARVDGSHAILHQQREASSCSSSPGCGPTPHPRGSTLGGGEIDCAIPDSGDKSATQPPPSAISSSALAVASANAVTRSQTRKILGTLPDAALPIAAWTKRTLINPSAASPTAQPASSANYTPIPSARPIDTERVEDFDLQRQAIDRYVRDALQAAVDRQKLNADKRGRKNMTKETGDRVLLSTEGIRDSAVTNLGASKLAPRFIGPFKIIKHIGDSYTLKIPPSIRLHPTFYVGRLKKYLPATIPASSQTLETRASVVQPDAQLGPTLHLPHLRDQSAVEVAGDAQTELLRRHPHA</sequence>
<evidence type="ECO:0000259" key="2">
    <source>
        <dbReference type="Pfam" id="PF24626"/>
    </source>
</evidence>
<feature type="domain" description="Tf2-1-like SH3-like" evidence="2">
    <location>
        <begin position="199"/>
        <end position="262"/>
    </location>
</feature>
<dbReference type="InterPro" id="IPR056924">
    <property type="entry name" value="SH3_Tf2-1"/>
</dbReference>
<dbReference type="PANTHER" id="PTHR46148">
    <property type="entry name" value="CHROMO DOMAIN-CONTAINING PROTEIN"/>
    <property type="match status" value="1"/>
</dbReference>
<feature type="compositionally biased region" description="Low complexity" evidence="1">
    <location>
        <begin position="129"/>
        <end position="141"/>
    </location>
</feature>